<organism evidence="3 4">
    <name type="scientific">Gracilibacillus boraciitolerans JCM 21714</name>
    <dbReference type="NCBI Taxonomy" id="1298598"/>
    <lineage>
        <taxon>Bacteria</taxon>
        <taxon>Bacillati</taxon>
        <taxon>Bacillota</taxon>
        <taxon>Bacilli</taxon>
        <taxon>Bacillales</taxon>
        <taxon>Bacillaceae</taxon>
        <taxon>Gracilibacillus</taxon>
    </lineage>
</organism>
<dbReference type="STRING" id="1298598.JCM21714_2435"/>
<dbReference type="Pfam" id="PF21574">
    <property type="entry name" value="Cas9_PI_C"/>
    <property type="match status" value="1"/>
</dbReference>
<dbReference type="AlphaFoldDB" id="W4VKK4"/>
<evidence type="ECO:0000313" key="3">
    <source>
        <dbReference type="EMBL" id="GAE93358.1"/>
    </source>
</evidence>
<dbReference type="OrthoDB" id="9757607at2"/>
<evidence type="ECO:0000259" key="1">
    <source>
        <dbReference type="Pfam" id="PF18070"/>
    </source>
</evidence>
<accession>W4VKK4</accession>
<dbReference type="Pfam" id="PF18070">
    <property type="entry name" value="Cas9_PI2"/>
    <property type="match status" value="1"/>
</dbReference>
<proteinExistence type="predicted"/>
<comment type="caution">
    <text evidence="3">The sequence shown here is derived from an EMBL/GenBank/DDBJ whole genome shotgun (WGS) entry which is preliminary data.</text>
</comment>
<dbReference type="InterPro" id="IPR040555">
    <property type="entry name" value="Cas9_PI2"/>
</dbReference>
<protein>
    <submittedName>
        <fullName evidence="3">CRISPR-associated protein</fullName>
    </submittedName>
</protein>
<keyword evidence="4" id="KW-1185">Reference proteome</keyword>
<evidence type="ECO:0000313" key="4">
    <source>
        <dbReference type="Proteomes" id="UP000019102"/>
    </source>
</evidence>
<feature type="domain" description="Cas9 PI" evidence="1">
    <location>
        <begin position="25"/>
        <end position="81"/>
    </location>
</feature>
<gene>
    <name evidence="3" type="ORF">JCM21714_2435</name>
</gene>
<name>W4VKK4_9BACI</name>
<feature type="domain" description="CRISPR-associated endonuclease Cas9 PI" evidence="2">
    <location>
        <begin position="84"/>
        <end position="137"/>
    </location>
</feature>
<dbReference type="EMBL" id="BAVS01000011">
    <property type="protein sequence ID" value="GAE93358.1"/>
    <property type="molecule type" value="Genomic_DNA"/>
</dbReference>
<dbReference type="Proteomes" id="UP000019102">
    <property type="component" value="Unassembled WGS sequence"/>
</dbReference>
<reference evidence="3 4" key="1">
    <citation type="journal article" date="2014" name="Genome Announc.">
        <title>Draft Genome Sequence of the Boron-Tolerant and Moderately Halotolerant Bacterium Gracilibacillus boraciitolerans JCM 21714T.</title>
        <authorList>
            <person name="Ahmed I."/>
            <person name="Oshima K."/>
            <person name="Suda W."/>
            <person name="Kitamura K."/>
            <person name="Iida T."/>
            <person name="Ohmori Y."/>
            <person name="Fujiwara T."/>
            <person name="Hattori M."/>
            <person name="Ohkuma M."/>
        </authorList>
    </citation>
    <scope>NUCLEOTIDE SEQUENCE [LARGE SCALE GENOMIC DNA]</scope>
    <source>
        <strain evidence="3 4">JCM 21714</strain>
    </source>
</reference>
<evidence type="ECO:0000259" key="2">
    <source>
        <dbReference type="Pfam" id="PF21574"/>
    </source>
</evidence>
<sequence length="165" mass="19660">MSEYHDLSDKFKVKNKKVVNLSIKPFRMDVYLDNNAYKFVTVRYNDLKEGKNEYYFGKEAYEKNLNEKNISSIATFKFSLYKNDLLILNSEKFRLIGVNNDKLNRIELNTVEFDYKEYCDKHSIANKRIVKTISRNTNDFNKLSTDTLGNQYIVSNEKWKNTFQK</sequence>
<dbReference type="InterPro" id="IPR049473">
    <property type="entry name" value="Cas9_PI_C"/>
</dbReference>